<accession>A0A9X2HSA8</accession>
<name>A0A9X2HSA8_9SPHN</name>
<comment type="caution">
    <text evidence="2">The sequence shown here is derived from an EMBL/GenBank/DDBJ whole genome shotgun (WGS) entry which is preliminary data.</text>
</comment>
<gene>
    <name evidence="2" type="ORF">M9978_19860</name>
</gene>
<dbReference type="EMBL" id="JAMLDX010000021">
    <property type="protein sequence ID" value="MCP3732679.1"/>
    <property type="molecule type" value="Genomic_DNA"/>
</dbReference>
<dbReference type="SUPFAM" id="SSF48695">
    <property type="entry name" value="Multiheme cytochromes"/>
    <property type="match status" value="1"/>
</dbReference>
<protein>
    <submittedName>
        <fullName evidence="2">Isoquinoline 1-oxidoreductase subunit</fullName>
    </submittedName>
</protein>
<organism evidence="2 3">
    <name type="scientific">Sphingomonas tagetis</name>
    <dbReference type="NCBI Taxonomy" id="2949092"/>
    <lineage>
        <taxon>Bacteria</taxon>
        <taxon>Pseudomonadati</taxon>
        <taxon>Pseudomonadota</taxon>
        <taxon>Alphaproteobacteria</taxon>
        <taxon>Sphingomonadales</taxon>
        <taxon>Sphingomonadaceae</taxon>
        <taxon>Sphingomonas</taxon>
    </lineage>
</organism>
<sequence length="214" mass="22172">MKGRGMNPRNLGFAALAVSAVALPAAVVASGQSVPPATLQPASTFASIADPGARSAAIFTEMGKVLTHPRCLNCHPRTDRPTQGDAMALHEPPVTRGNAKGEGAPGLQCSTCHGPRNVAFANGTGSIPGHPLWHLAPASMAWQGKSLREICEQLKDRTRNGGKTLAQIHEHNASDTLVGWGWNPGPGRTPAPGTQAQFGALTKAWIDSGAKCPA</sequence>
<evidence type="ECO:0000313" key="2">
    <source>
        <dbReference type="EMBL" id="MCP3732679.1"/>
    </source>
</evidence>
<evidence type="ECO:0000256" key="1">
    <source>
        <dbReference type="SAM" id="SignalP"/>
    </source>
</evidence>
<feature type="signal peptide" evidence="1">
    <location>
        <begin position="1"/>
        <end position="29"/>
    </location>
</feature>
<reference evidence="2" key="1">
    <citation type="submission" date="2022-05" db="EMBL/GenBank/DDBJ databases">
        <title>Sphingomonas sp. strain MG17 Genome sequencing and assembly.</title>
        <authorList>
            <person name="Kim I."/>
        </authorList>
    </citation>
    <scope>NUCLEOTIDE SEQUENCE</scope>
    <source>
        <strain evidence="2">MG17</strain>
    </source>
</reference>
<dbReference type="Proteomes" id="UP001139451">
    <property type="component" value="Unassembled WGS sequence"/>
</dbReference>
<dbReference type="RefSeq" id="WP_254296292.1">
    <property type="nucleotide sequence ID" value="NZ_JAMLDX010000021.1"/>
</dbReference>
<proteinExistence type="predicted"/>
<keyword evidence="1" id="KW-0732">Signal</keyword>
<feature type="chain" id="PRO_5040923236" evidence="1">
    <location>
        <begin position="30"/>
        <end position="214"/>
    </location>
</feature>
<keyword evidence="3" id="KW-1185">Reference proteome</keyword>
<dbReference type="AlphaFoldDB" id="A0A9X2HSA8"/>
<evidence type="ECO:0000313" key="3">
    <source>
        <dbReference type="Proteomes" id="UP001139451"/>
    </source>
</evidence>
<dbReference type="InterPro" id="IPR036280">
    <property type="entry name" value="Multihaem_cyt_sf"/>
</dbReference>